<dbReference type="PANTHER" id="PTHR10997:SF18">
    <property type="entry name" value="D-IMPORTIN 7_RANBP7"/>
    <property type="match status" value="1"/>
</dbReference>
<evidence type="ECO:0000256" key="3">
    <source>
        <dbReference type="ARBA" id="ARBA00022448"/>
    </source>
</evidence>
<dbReference type="OrthoDB" id="760868at2759"/>
<evidence type="ECO:0000313" key="8">
    <source>
        <dbReference type="EMBL" id="EPZ31216.1"/>
    </source>
</evidence>
<dbReference type="SUPFAM" id="SSF48371">
    <property type="entry name" value="ARM repeat"/>
    <property type="match status" value="1"/>
</dbReference>
<dbReference type="InterPro" id="IPR013713">
    <property type="entry name" value="XPO2_central"/>
</dbReference>
<gene>
    <name evidence="8" type="ORF">O9G_006004</name>
</gene>
<name>A0A075AR76_ROZAC</name>
<organism evidence="8 9">
    <name type="scientific">Rozella allomycis (strain CSF55)</name>
    <dbReference type="NCBI Taxonomy" id="988480"/>
    <lineage>
        <taxon>Eukaryota</taxon>
        <taxon>Fungi</taxon>
        <taxon>Fungi incertae sedis</taxon>
        <taxon>Cryptomycota</taxon>
        <taxon>Cryptomycota incertae sedis</taxon>
        <taxon>Rozella</taxon>
    </lineage>
</organism>
<dbReference type="HOGENOM" id="CLU_004196_3_0_1"/>
<dbReference type="AlphaFoldDB" id="A0A075AR76"/>
<sequence length="622" mass="71135">MTTDSKQLYDLFLHTLHQDQNLRMQAELHLKQALHQPGFMSSLLQLISNVEADLAVRQAATVYFKNRLKYWDDKNEQTGQPEISEDDKVFIKMHFLSTLVASPSVVQTQLISSLRSILRHDFPEKWVNFVPDVVSLLQSEQLASIKAGIMVSEKIACWRAYDADSPNEKINAMIAPDLLRLAKNIISNMDGIPDSVFLMRTLFKGYFKSIQFVFPVCLQDSGMLNAWIEIFIKAFQLPLPANLIDLDGNEASENIYWKMKKWACHCMNRLFTRYGNPSNQSVRVNVSDEFAATYSKTVAKVVLEVYLQALKGYDQDKKNGYLTTKIRELICDYLCSATALKSTWKIIQANFEFILTRFILPELCYSKEDDELWNEDPYEYIHKKFDPLDDASASTCSVMNLLIDLVTIRKKHTLFPTLTFINSVLNHYLESNEKDPRSKDGALCMVGSIAHVLLAKKSQVRNQMEHFLMMHVQPELSSQFPFLRARACWVIENFSGVNFTNESNALSLFQGIANCLQDKELPVKVRAASAISGLLQVEQVQHSMKQFIPQLMEILLKLTNESDMEATSSVMEKIVDLFPEQVIPFSLQLCCQLRDTFMRQMNEYTAAEEEGEDGFTDGPSEK</sequence>
<feature type="domain" description="Importin N-terminal" evidence="7">
    <location>
        <begin position="26"/>
        <end position="101"/>
    </location>
</feature>
<dbReference type="STRING" id="988480.A0A075AR76"/>
<keyword evidence="3" id="KW-0813">Transport</keyword>
<protein>
    <submittedName>
        <fullName evidence="8">Importin-7,8,11-like protein</fullName>
    </submittedName>
</protein>
<dbReference type="GO" id="GO:0031267">
    <property type="term" value="F:small GTPase binding"/>
    <property type="evidence" value="ECO:0007669"/>
    <property type="project" value="InterPro"/>
</dbReference>
<evidence type="ECO:0000256" key="4">
    <source>
        <dbReference type="ARBA" id="ARBA00022490"/>
    </source>
</evidence>
<reference evidence="8 9" key="1">
    <citation type="journal article" date="2013" name="Curr. Biol.">
        <title>Shared signatures of parasitism and phylogenomics unite Cryptomycota and microsporidia.</title>
        <authorList>
            <person name="James T.Y."/>
            <person name="Pelin A."/>
            <person name="Bonen L."/>
            <person name="Ahrendt S."/>
            <person name="Sain D."/>
            <person name="Corradi N."/>
            <person name="Stajich J.E."/>
        </authorList>
    </citation>
    <scope>NUCLEOTIDE SEQUENCE [LARGE SCALE GENOMIC DNA]</scope>
    <source>
        <strain evidence="8 9">CSF55</strain>
    </source>
</reference>
<evidence type="ECO:0000256" key="5">
    <source>
        <dbReference type="ARBA" id="ARBA00022927"/>
    </source>
</evidence>
<dbReference type="GO" id="GO:0005829">
    <property type="term" value="C:cytosol"/>
    <property type="evidence" value="ECO:0007669"/>
    <property type="project" value="TreeGrafter"/>
</dbReference>
<keyword evidence="4" id="KW-0963">Cytoplasm</keyword>
<evidence type="ECO:0000256" key="2">
    <source>
        <dbReference type="ARBA" id="ARBA00004496"/>
    </source>
</evidence>
<dbReference type="PROSITE" id="PS50166">
    <property type="entry name" value="IMPORTIN_B_NT"/>
    <property type="match status" value="1"/>
</dbReference>
<proteinExistence type="predicted"/>
<evidence type="ECO:0000256" key="6">
    <source>
        <dbReference type="ARBA" id="ARBA00023242"/>
    </source>
</evidence>
<dbReference type="InterPro" id="IPR016024">
    <property type="entry name" value="ARM-type_fold"/>
</dbReference>
<keyword evidence="9" id="KW-1185">Reference proteome</keyword>
<dbReference type="InterPro" id="IPR001494">
    <property type="entry name" value="Importin-beta_N"/>
</dbReference>
<dbReference type="EMBL" id="KE561286">
    <property type="protein sequence ID" value="EPZ31216.1"/>
    <property type="molecule type" value="Genomic_DNA"/>
</dbReference>
<evidence type="ECO:0000259" key="7">
    <source>
        <dbReference type="PROSITE" id="PS50166"/>
    </source>
</evidence>
<dbReference type="SMART" id="SM00913">
    <property type="entry name" value="IBN_N"/>
    <property type="match status" value="1"/>
</dbReference>
<dbReference type="GO" id="GO:0005635">
    <property type="term" value="C:nuclear envelope"/>
    <property type="evidence" value="ECO:0007669"/>
    <property type="project" value="TreeGrafter"/>
</dbReference>
<evidence type="ECO:0000313" key="9">
    <source>
        <dbReference type="Proteomes" id="UP000030755"/>
    </source>
</evidence>
<dbReference type="Gene3D" id="1.25.10.10">
    <property type="entry name" value="Leucine-rich Repeat Variant"/>
    <property type="match status" value="1"/>
</dbReference>
<dbReference type="Pfam" id="PF03810">
    <property type="entry name" value="IBN_N"/>
    <property type="match status" value="1"/>
</dbReference>
<keyword evidence="6" id="KW-0539">Nucleus</keyword>
<dbReference type="GO" id="GO:0006606">
    <property type="term" value="P:protein import into nucleus"/>
    <property type="evidence" value="ECO:0007669"/>
    <property type="project" value="TreeGrafter"/>
</dbReference>
<dbReference type="Pfam" id="PF08506">
    <property type="entry name" value="Cse1"/>
    <property type="match status" value="1"/>
</dbReference>
<accession>A0A075AR76</accession>
<dbReference type="Proteomes" id="UP000030755">
    <property type="component" value="Unassembled WGS sequence"/>
</dbReference>
<dbReference type="PANTHER" id="PTHR10997">
    <property type="entry name" value="IMPORTIN-7, 8, 11"/>
    <property type="match status" value="1"/>
</dbReference>
<comment type="subcellular location">
    <subcellularLocation>
        <location evidence="2">Cytoplasm</location>
    </subcellularLocation>
    <subcellularLocation>
        <location evidence="1">Nucleus</location>
    </subcellularLocation>
</comment>
<keyword evidence="5" id="KW-0653">Protein transport</keyword>
<dbReference type="InterPro" id="IPR011989">
    <property type="entry name" value="ARM-like"/>
</dbReference>
<evidence type="ECO:0000256" key="1">
    <source>
        <dbReference type="ARBA" id="ARBA00004123"/>
    </source>
</evidence>
<dbReference type="OMA" id="DIVCVHH"/>
<feature type="non-terminal residue" evidence="8">
    <location>
        <position position="622"/>
    </location>
</feature>